<feature type="transmembrane region" description="Helical" evidence="6">
    <location>
        <begin position="44"/>
        <end position="65"/>
    </location>
</feature>
<evidence type="ECO:0000313" key="9">
    <source>
        <dbReference type="Proteomes" id="UP000270856"/>
    </source>
</evidence>
<dbReference type="RefSeq" id="WP_123898925.1">
    <property type="nucleotide sequence ID" value="NZ_RPFJ01000031.1"/>
</dbReference>
<evidence type="ECO:0000256" key="5">
    <source>
        <dbReference type="ARBA" id="ARBA00023315"/>
    </source>
</evidence>
<dbReference type="GO" id="GO:0006654">
    <property type="term" value="P:phosphatidic acid biosynthetic process"/>
    <property type="evidence" value="ECO:0007669"/>
    <property type="project" value="TreeGrafter"/>
</dbReference>
<keyword evidence="4" id="KW-0443">Lipid metabolism</keyword>
<evidence type="ECO:0000256" key="4">
    <source>
        <dbReference type="ARBA" id="ARBA00023098"/>
    </source>
</evidence>
<dbReference type="InterPro" id="IPR002123">
    <property type="entry name" value="Plipid/glycerol_acylTrfase"/>
</dbReference>
<keyword evidence="6" id="KW-1133">Transmembrane helix</keyword>
<dbReference type="AlphaFoldDB" id="A0A3N4NP25"/>
<evidence type="ECO:0000259" key="7">
    <source>
        <dbReference type="SMART" id="SM00563"/>
    </source>
</evidence>
<evidence type="ECO:0000256" key="3">
    <source>
        <dbReference type="ARBA" id="ARBA00022679"/>
    </source>
</evidence>
<keyword evidence="6" id="KW-0812">Transmembrane</keyword>
<keyword evidence="5 8" id="KW-0012">Acyltransferase</keyword>
<dbReference type="PANTHER" id="PTHR10434">
    <property type="entry name" value="1-ACYL-SN-GLYCEROL-3-PHOSPHATE ACYLTRANSFERASE"/>
    <property type="match status" value="1"/>
</dbReference>
<reference evidence="8 9" key="1">
    <citation type="submission" date="2018-11" db="EMBL/GenBank/DDBJ databases">
        <title>Aureibaculum marinum gen. nov., sp. nov., a member of the family Flavobacteriaceae isolated from the Bohai Sea.</title>
        <authorList>
            <person name="Ji X."/>
        </authorList>
    </citation>
    <scope>NUCLEOTIDE SEQUENCE [LARGE SCALE GENOMIC DNA]</scope>
    <source>
        <strain evidence="8 9">BH-SD17</strain>
    </source>
</reference>
<proteinExistence type="predicted"/>
<accession>A0A3N4NP25</accession>
<evidence type="ECO:0000313" key="8">
    <source>
        <dbReference type="EMBL" id="RPD93309.1"/>
    </source>
</evidence>
<dbReference type="Pfam" id="PF01553">
    <property type="entry name" value="Acyltransferase"/>
    <property type="match status" value="1"/>
</dbReference>
<keyword evidence="3 8" id="KW-0808">Transferase</keyword>
<dbReference type="SUPFAM" id="SSF69593">
    <property type="entry name" value="Glycerol-3-phosphate (1)-acyltransferase"/>
    <property type="match status" value="1"/>
</dbReference>
<organism evidence="8 9">
    <name type="scientific">Aureibaculum marinum</name>
    <dbReference type="NCBI Taxonomy" id="2487930"/>
    <lineage>
        <taxon>Bacteria</taxon>
        <taxon>Pseudomonadati</taxon>
        <taxon>Bacteroidota</taxon>
        <taxon>Flavobacteriia</taxon>
        <taxon>Flavobacteriales</taxon>
        <taxon>Flavobacteriaceae</taxon>
        <taxon>Aureibaculum</taxon>
    </lineage>
</organism>
<name>A0A3N4NP25_9FLAO</name>
<keyword evidence="2" id="KW-0444">Lipid biosynthesis</keyword>
<evidence type="ECO:0000256" key="1">
    <source>
        <dbReference type="ARBA" id="ARBA00005189"/>
    </source>
</evidence>
<feature type="transmembrane region" description="Helical" evidence="6">
    <location>
        <begin position="14"/>
        <end position="37"/>
    </location>
</feature>
<sequence length="248" mass="28895">MNLLKNIFRLFWRIWFYGWVFFSILFSLPVLIVVISFDNLYKTFFKIAIFWGKTILFVMGFTPVVKIEEEILPNKSYMFIANHASLIDVMLMLSVMKNPAVFVAKKEVRKLPIFGYVARKTSILVDRANEESRKKVYISAQKKLNQGLSIVIFPEGLVPEESVTLAPFKKGAFRLAIEHQIPIIPITFYDVKKRFSWTFFSGWPGTLRVKIHKFIQTKGLSLDDMETIKQQAYNTIYNELINDTANEK</sequence>
<protein>
    <submittedName>
        <fullName evidence="8">1-acyl-sn-glycerol-3-phosphate acyltransferase</fullName>
    </submittedName>
</protein>
<gene>
    <name evidence="8" type="ORF">EGM88_13360</name>
</gene>
<dbReference type="OrthoDB" id="9803035at2"/>
<evidence type="ECO:0000256" key="6">
    <source>
        <dbReference type="SAM" id="Phobius"/>
    </source>
</evidence>
<keyword evidence="9" id="KW-1185">Reference proteome</keyword>
<dbReference type="PANTHER" id="PTHR10434:SF64">
    <property type="entry name" value="1-ACYL-SN-GLYCEROL-3-PHOSPHATE ACYLTRANSFERASE-RELATED"/>
    <property type="match status" value="1"/>
</dbReference>
<comment type="caution">
    <text evidence="8">The sequence shown here is derived from an EMBL/GenBank/DDBJ whole genome shotgun (WGS) entry which is preliminary data.</text>
</comment>
<feature type="domain" description="Phospholipid/glycerol acyltransferase" evidence="7">
    <location>
        <begin position="77"/>
        <end position="191"/>
    </location>
</feature>
<dbReference type="GO" id="GO:0003841">
    <property type="term" value="F:1-acylglycerol-3-phosphate O-acyltransferase activity"/>
    <property type="evidence" value="ECO:0007669"/>
    <property type="project" value="TreeGrafter"/>
</dbReference>
<dbReference type="CDD" id="cd07989">
    <property type="entry name" value="LPLAT_AGPAT-like"/>
    <property type="match status" value="1"/>
</dbReference>
<evidence type="ECO:0000256" key="2">
    <source>
        <dbReference type="ARBA" id="ARBA00022516"/>
    </source>
</evidence>
<dbReference type="EMBL" id="RPFJ01000031">
    <property type="protein sequence ID" value="RPD93309.1"/>
    <property type="molecule type" value="Genomic_DNA"/>
</dbReference>
<comment type="pathway">
    <text evidence="1">Lipid metabolism.</text>
</comment>
<keyword evidence="6" id="KW-0472">Membrane</keyword>
<dbReference type="Proteomes" id="UP000270856">
    <property type="component" value="Unassembled WGS sequence"/>
</dbReference>
<dbReference type="SMART" id="SM00563">
    <property type="entry name" value="PlsC"/>
    <property type="match status" value="1"/>
</dbReference>